<dbReference type="RefSeq" id="WP_345220403.1">
    <property type="nucleotide sequence ID" value="NZ_BAAAXE010000013.1"/>
</dbReference>
<protein>
    <submittedName>
        <fullName evidence="2">Nuclear transport factor 2 family protein</fullName>
    </submittedName>
</protein>
<dbReference type="Gene3D" id="3.10.450.50">
    <property type="match status" value="1"/>
</dbReference>
<evidence type="ECO:0000313" key="2">
    <source>
        <dbReference type="EMBL" id="MFB9522791.1"/>
    </source>
</evidence>
<dbReference type="Pfam" id="PF12680">
    <property type="entry name" value="SnoaL_2"/>
    <property type="match status" value="1"/>
</dbReference>
<feature type="domain" description="SnoaL-like" evidence="1">
    <location>
        <begin position="20"/>
        <end position="104"/>
    </location>
</feature>
<dbReference type="Proteomes" id="UP001589718">
    <property type="component" value="Unassembled WGS sequence"/>
</dbReference>
<dbReference type="EMBL" id="JBHMCR010000013">
    <property type="protein sequence ID" value="MFB9522791.1"/>
    <property type="molecule type" value="Genomic_DNA"/>
</dbReference>
<reference evidence="2 3" key="1">
    <citation type="submission" date="2024-09" db="EMBL/GenBank/DDBJ databases">
        <authorList>
            <person name="Sun Q."/>
            <person name="Mori K."/>
        </authorList>
    </citation>
    <scope>NUCLEOTIDE SEQUENCE [LARGE SCALE GENOMIC DNA]</scope>
    <source>
        <strain evidence="2 3">JCM 4362</strain>
    </source>
</reference>
<dbReference type="SUPFAM" id="SSF54427">
    <property type="entry name" value="NTF2-like"/>
    <property type="match status" value="1"/>
</dbReference>
<gene>
    <name evidence="2" type="ORF">ACFFTU_22875</name>
</gene>
<accession>A0ABV5PHV5</accession>
<sequence length="135" mass="15366">MTENTPNPPAAPPLDALIATYWKALDTRDWGLLDTTLADDVVHDLPQTRERIRGRQACSRFHRDHPGARQTRVLRTVVESPQAATWTHTTSGLTELHAQTFFTTDPHTGLITEITEFWPEPYEPPAGRDHLVERY</sequence>
<proteinExistence type="predicted"/>
<comment type="caution">
    <text evidence="2">The sequence shown here is derived from an EMBL/GenBank/DDBJ whole genome shotgun (WGS) entry which is preliminary data.</text>
</comment>
<dbReference type="InterPro" id="IPR037401">
    <property type="entry name" value="SnoaL-like"/>
</dbReference>
<organism evidence="2 3">
    <name type="scientific">Streptomyces cremeus</name>
    <dbReference type="NCBI Taxonomy" id="66881"/>
    <lineage>
        <taxon>Bacteria</taxon>
        <taxon>Bacillati</taxon>
        <taxon>Actinomycetota</taxon>
        <taxon>Actinomycetes</taxon>
        <taxon>Kitasatosporales</taxon>
        <taxon>Streptomycetaceae</taxon>
        <taxon>Streptomyces</taxon>
    </lineage>
</organism>
<keyword evidence="3" id="KW-1185">Reference proteome</keyword>
<name>A0ABV5PHV5_STRCM</name>
<evidence type="ECO:0000313" key="3">
    <source>
        <dbReference type="Proteomes" id="UP001589718"/>
    </source>
</evidence>
<evidence type="ECO:0000259" key="1">
    <source>
        <dbReference type="Pfam" id="PF12680"/>
    </source>
</evidence>
<dbReference type="InterPro" id="IPR032710">
    <property type="entry name" value="NTF2-like_dom_sf"/>
</dbReference>